<comment type="caution">
    <text evidence="2">The sequence shown here is derived from an EMBL/GenBank/DDBJ whole genome shotgun (WGS) entry which is preliminary data.</text>
</comment>
<dbReference type="EMBL" id="JACAZH010000023">
    <property type="protein sequence ID" value="KAF7343519.1"/>
    <property type="molecule type" value="Genomic_DNA"/>
</dbReference>
<evidence type="ECO:0000313" key="3">
    <source>
        <dbReference type="Proteomes" id="UP000623467"/>
    </source>
</evidence>
<name>A0A8H6XNC0_9AGAR</name>
<accession>A0A8H6XNC0</accession>
<keyword evidence="3" id="KW-1185">Reference proteome</keyword>
<keyword evidence="1" id="KW-0732">Signal</keyword>
<dbReference type="Proteomes" id="UP000623467">
    <property type="component" value="Unassembled WGS sequence"/>
</dbReference>
<dbReference type="PANTHER" id="PTHR35204:SF1">
    <property type="entry name" value="ENTEROTOXIN"/>
    <property type="match status" value="1"/>
</dbReference>
<feature type="chain" id="PRO_5034954499" evidence="1">
    <location>
        <begin position="21"/>
        <end position="575"/>
    </location>
</feature>
<proteinExistence type="predicted"/>
<feature type="signal peptide" evidence="1">
    <location>
        <begin position="1"/>
        <end position="20"/>
    </location>
</feature>
<dbReference type="InterPro" id="IPR038921">
    <property type="entry name" value="YOR389W-like"/>
</dbReference>
<evidence type="ECO:0000313" key="2">
    <source>
        <dbReference type="EMBL" id="KAF7343519.1"/>
    </source>
</evidence>
<dbReference type="PANTHER" id="PTHR35204">
    <property type="entry name" value="YALI0A21131P"/>
    <property type="match status" value="1"/>
</dbReference>
<reference evidence="2" key="1">
    <citation type="submission" date="2020-05" db="EMBL/GenBank/DDBJ databases">
        <title>Mycena genomes resolve the evolution of fungal bioluminescence.</title>
        <authorList>
            <person name="Tsai I.J."/>
        </authorList>
    </citation>
    <scope>NUCLEOTIDE SEQUENCE</scope>
    <source>
        <strain evidence="2">160909Yilan</strain>
    </source>
</reference>
<sequence length="575" mass="63974">MLVSQLLLLALAALQHLVHGIQVPFLTPATSTSTGSARWTDLAARPNPNATSQLIFDAVNSLQQHWPHTRYRNGTIYARHSIVPGTVPVGTLLYHGRADSELPDTPEWTSTDPEHAFPFAEDSAVDGEDNSTLAGGWLLTLVATRPLKVLYFDGSSAAKIPGGGAVDTQDLLIWGTVDPARWFDEAERLDDLCAWGTQFGLDGFLRMEMDFEIMLCDFSRGVEVVSADYLAALPTFNAPLPRREPTAPPLHPSPSADTPWGSNDSVAVAMLMFEVIRAGSWHDLYPGDTRVKLDLAGFVSFYDTSIAPSLVPTRHGKERWDHRAAGISAPDLEAVQTRLRETLFHGIVDRYADRLEGLAYLLATTTPANVHARARIIQAQLRMMLTPYILYTARPSLFGADLDDASAWAWALPVWKSCGTKHTAYIHASRALQARMTVSERLLLQALDDTNHEICRVVVKMWVAGVHAGLDAFLPLDPASSGHPRQDPLVIVQHWQADTTALMSWLDWAVWVKCQPACGVEVREFESARGIDPSDCVQEMCYLPTWPFFYNGPDDHRWERPQPRCIRRFEPYSQF</sequence>
<dbReference type="AlphaFoldDB" id="A0A8H6XNC0"/>
<evidence type="ECO:0000256" key="1">
    <source>
        <dbReference type="SAM" id="SignalP"/>
    </source>
</evidence>
<gene>
    <name evidence="2" type="ORF">MSAN_01972200</name>
</gene>
<organism evidence="2 3">
    <name type="scientific">Mycena sanguinolenta</name>
    <dbReference type="NCBI Taxonomy" id="230812"/>
    <lineage>
        <taxon>Eukaryota</taxon>
        <taxon>Fungi</taxon>
        <taxon>Dikarya</taxon>
        <taxon>Basidiomycota</taxon>
        <taxon>Agaricomycotina</taxon>
        <taxon>Agaricomycetes</taxon>
        <taxon>Agaricomycetidae</taxon>
        <taxon>Agaricales</taxon>
        <taxon>Marasmiineae</taxon>
        <taxon>Mycenaceae</taxon>
        <taxon>Mycena</taxon>
    </lineage>
</organism>
<protein>
    <submittedName>
        <fullName evidence="2">Uncharacterized protein</fullName>
    </submittedName>
</protein>
<dbReference type="OrthoDB" id="10261782at2759"/>